<gene>
    <name evidence="10" type="ORF">JOE57_002028</name>
</gene>
<keyword evidence="11" id="KW-1185">Reference proteome</keyword>
<evidence type="ECO:0000256" key="7">
    <source>
        <dbReference type="ARBA" id="ARBA00023136"/>
    </source>
</evidence>
<feature type="transmembrane region" description="Helical" evidence="9">
    <location>
        <begin position="289"/>
        <end position="310"/>
    </location>
</feature>
<evidence type="ECO:0000256" key="9">
    <source>
        <dbReference type="SAM" id="Phobius"/>
    </source>
</evidence>
<evidence type="ECO:0000313" key="10">
    <source>
        <dbReference type="EMBL" id="MBM7799107.1"/>
    </source>
</evidence>
<dbReference type="PANTHER" id="PTHR33908:SF11">
    <property type="entry name" value="MEMBRANE PROTEIN"/>
    <property type="match status" value="1"/>
</dbReference>
<keyword evidence="6 9" id="KW-1133">Transmembrane helix</keyword>
<feature type="transmembrane region" description="Helical" evidence="9">
    <location>
        <begin position="30"/>
        <end position="49"/>
    </location>
</feature>
<evidence type="ECO:0000256" key="2">
    <source>
        <dbReference type="ARBA" id="ARBA00022475"/>
    </source>
</evidence>
<accession>A0ABS2RKK7</accession>
<evidence type="ECO:0000256" key="8">
    <source>
        <dbReference type="SAM" id="MobiDB-lite"/>
    </source>
</evidence>
<name>A0ABS2RKK7_9ACTN</name>
<dbReference type="Proteomes" id="UP000704762">
    <property type="component" value="Unassembled WGS sequence"/>
</dbReference>
<comment type="subcellular location">
    <subcellularLocation>
        <location evidence="1">Cell membrane</location>
        <topology evidence="1">Multi-pass membrane protein</topology>
    </subcellularLocation>
</comment>
<feature type="transmembrane region" description="Helical" evidence="9">
    <location>
        <begin position="171"/>
        <end position="204"/>
    </location>
</feature>
<keyword evidence="5 9" id="KW-0812">Transmembrane</keyword>
<dbReference type="InterPro" id="IPR050297">
    <property type="entry name" value="LipidA_mod_glycosyltrf_83"/>
</dbReference>
<feature type="transmembrane region" description="Helical" evidence="9">
    <location>
        <begin position="373"/>
        <end position="391"/>
    </location>
</feature>
<keyword evidence="4" id="KW-0808">Transferase</keyword>
<evidence type="ECO:0000256" key="4">
    <source>
        <dbReference type="ARBA" id="ARBA00022679"/>
    </source>
</evidence>
<evidence type="ECO:0000256" key="5">
    <source>
        <dbReference type="ARBA" id="ARBA00022692"/>
    </source>
</evidence>
<feature type="region of interest" description="Disordered" evidence="8">
    <location>
        <begin position="1"/>
        <end position="21"/>
    </location>
</feature>
<keyword evidence="3" id="KW-0328">Glycosyltransferase</keyword>
<comment type="caution">
    <text evidence="10">The sequence shown here is derived from an EMBL/GenBank/DDBJ whole genome shotgun (WGS) entry which is preliminary data.</text>
</comment>
<feature type="transmembrane region" description="Helical" evidence="9">
    <location>
        <begin position="317"/>
        <end position="335"/>
    </location>
</feature>
<protein>
    <submittedName>
        <fullName evidence="10">4-amino-4-deoxy-L-arabinose transferase-like glycosyltransferase</fullName>
    </submittedName>
</protein>
<dbReference type="EMBL" id="JAFBCF010000001">
    <property type="protein sequence ID" value="MBM7799107.1"/>
    <property type="molecule type" value="Genomic_DNA"/>
</dbReference>
<keyword evidence="7 9" id="KW-0472">Membrane</keyword>
<organism evidence="10 11">
    <name type="scientific">Microlunatus panaciterrae</name>
    <dbReference type="NCBI Taxonomy" id="400768"/>
    <lineage>
        <taxon>Bacteria</taxon>
        <taxon>Bacillati</taxon>
        <taxon>Actinomycetota</taxon>
        <taxon>Actinomycetes</taxon>
        <taxon>Propionibacteriales</taxon>
        <taxon>Propionibacteriaceae</taxon>
        <taxon>Microlunatus</taxon>
    </lineage>
</organism>
<evidence type="ECO:0000256" key="3">
    <source>
        <dbReference type="ARBA" id="ARBA00022676"/>
    </source>
</evidence>
<evidence type="ECO:0000256" key="6">
    <source>
        <dbReference type="ARBA" id="ARBA00022989"/>
    </source>
</evidence>
<proteinExistence type="predicted"/>
<reference evidence="10 11" key="1">
    <citation type="submission" date="2021-01" db="EMBL/GenBank/DDBJ databases">
        <title>Sequencing the genomes of 1000 actinobacteria strains.</title>
        <authorList>
            <person name="Klenk H.-P."/>
        </authorList>
    </citation>
    <scope>NUCLEOTIDE SEQUENCE [LARGE SCALE GENOMIC DNA]</scope>
    <source>
        <strain evidence="10 11">DSM 18662</strain>
    </source>
</reference>
<feature type="transmembrane region" description="Helical" evidence="9">
    <location>
        <begin position="341"/>
        <end position="361"/>
    </location>
</feature>
<keyword evidence="2" id="KW-1003">Cell membrane</keyword>
<feature type="transmembrane region" description="Helical" evidence="9">
    <location>
        <begin position="148"/>
        <end position="165"/>
    </location>
</feature>
<dbReference type="RefSeq" id="WP_204917644.1">
    <property type="nucleotide sequence ID" value="NZ_BAAAQP010000002.1"/>
</dbReference>
<sequence>MATVATPEKGAEPPDLPPVRSPLRGGRGTLVVVGLLFLVVQLVLVPRPLGLATDEATYLAMVDPSVPELYWSSSRAWGVPVLAAPIAVFSPGLGVIRLYFSVLSSCLLILAFWPWLRILHPAVAPLAALLFSTTWFTVWFGPLVMPNLYVALFAVAVIGLFLRCVQDPRWWRAALVATAAALVALVRPTDSVLVIVPIFVCALVVPRLRRLGALGAVAVGELLGWLPWVMEAYARFGGPLARLRSGESAGPGGLHVSLANVQIYPRLLDGIPTYCCQRGSLADAGPLPLLPTLWLVAIPMVSAVGLLLAARQRRLPELLLVCVPAGLLAAFYLLLPSFTALRFLLPVFALLSLAVAGALVSMIQLSQGKRRKAVAAVIAVGLVAHVGPMLYKADGMLHRMGTVRTPAIRIAAAIRPLIGGRPCLLVGAAPQALGYYLGCEVQTVRRPSRRPPARVRSATARGLVRVAVLRKAPPPGSYLDDERDESIPA</sequence>
<evidence type="ECO:0000256" key="1">
    <source>
        <dbReference type="ARBA" id="ARBA00004651"/>
    </source>
</evidence>
<evidence type="ECO:0000313" key="11">
    <source>
        <dbReference type="Proteomes" id="UP000704762"/>
    </source>
</evidence>
<dbReference type="PANTHER" id="PTHR33908">
    <property type="entry name" value="MANNOSYLTRANSFERASE YKCB-RELATED"/>
    <property type="match status" value="1"/>
</dbReference>